<keyword evidence="2" id="KW-0699">rRNA-binding</keyword>
<dbReference type="Pfam" id="PF00297">
    <property type="entry name" value="Ribosomal_L3"/>
    <property type="match status" value="1"/>
</dbReference>
<dbReference type="InterPro" id="IPR000597">
    <property type="entry name" value="Ribosomal_uL3"/>
</dbReference>
<name>A0A150WNV9_BDEBC</name>
<dbReference type="InterPro" id="IPR019927">
    <property type="entry name" value="Ribosomal_uL3_bac/org-type"/>
</dbReference>
<evidence type="ECO:0000256" key="5">
    <source>
        <dbReference type="ARBA" id="ARBA00023274"/>
    </source>
</evidence>
<dbReference type="Gene3D" id="2.40.30.10">
    <property type="entry name" value="Translation factors"/>
    <property type="match status" value="1"/>
</dbReference>
<evidence type="ECO:0000256" key="7">
    <source>
        <dbReference type="SAM" id="MobiDB-lite"/>
    </source>
</evidence>
<dbReference type="GO" id="GO:0006412">
    <property type="term" value="P:translation"/>
    <property type="evidence" value="ECO:0007669"/>
    <property type="project" value="UniProtKB-UniRule"/>
</dbReference>
<keyword evidence="9" id="KW-1185">Reference proteome</keyword>
<accession>A0A150WNV9</accession>
<protein>
    <recommendedName>
        <fullName evidence="6">50S ribosomal protein L3</fullName>
    </recommendedName>
</protein>
<reference evidence="8 9" key="1">
    <citation type="submission" date="2016-03" db="EMBL/GenBank/DDBJ databases">
        <authorList>
            <person name="Ploux O."/>
        </authorList>
    </citation>
    <scope>NUCLEOTIDE SEQUENCE [LARGE SCALE GENOMIC DNA]</scope>
    <source>
        <strain evidence="8 9">R0</strain>
    </source>
</reference>
<sequence length="219" mass="23462">MSETTQNTTASLKLNGLFAFKEGMATVYNEQGEAIPVTVLRYEPWFVSQIKTNDVDGYEAIQVACTPKKAKNSNKAEQGHLKDAGFENGAQFVKELRQAAPEGLKVGAQVSIDSLAAGDIVKMTSKSKGKGFAGSVKRWGFAGGPASHGSKFHRRPGSSGNRTWPGRVMPGKKFPGHLGAENVTVKNVEIVQIIADENVVLVKGPVPGARNTLVKLVRE</sequence>
<dbReference type="PANTHER" id="PTHR11229">
    <property type="entry name" value="50S RIBOSOMAL PROTEIN L3"/>
    <property type="match status" value="1"/>
</dbReference>
<evidence type="ECO:0000256" key="3">
    <source>
        <dbReference type="ARBA" id="ARBA00022884"/>
    </source>
</evidence>
<feature type="region of interest" description="Disordered" evidence="7">
    <location>
        <begin position="144"/>
        <end position="168"/>
    </location>
</feature>
<dbReference type="Gene3D" id="3.30.160.810">
    <property type="match status" value="1"/>
</dbReference>
<dbReference type="AlphaFoldDB" id="A0A150WNV9"/>
<dbReference type="SUPFAM" id="SSF50447">
    <property type="entry name" value="Translation proteins"/>
    <property type="match status" value="1"/>
</dbReference>
<organism evidence="8 9">
    <name type="scientific">Bdellovibrio bacteriovorus</name>
    <dbReference type="NCBI Taxonomy" id="959"/>
    <lineage>
        <taxon>Bacteria</taxon>
        <taxon>Pseudomonadati</taxon>
        <taxon>Bdellovibrionota</taxon>
        <taxon>Bdellovibrionia</taxon>
        <taxon>Bdellovibrionales</taxon>
        <taxon>Pseudobdellovibrionaceae</taxon>
        <taxon>Bdellovibrio</taxon>
    </lineage>
</organism>
<dbReference type="FunFam" id="2.40.30.10:FF:000004">
    <property type="entry name" value="50S ribosomal protein L3"/>
    <property type="match status" value="1"/>
</dbReference>
<gene>
    <name evidence="8" type="ORF">AZI86_02035</name>
</gene>
<dbReference type="EMBL" id="LUKE01000001">
    <property type="protein sequence ID" value="KYG65875.1"/>
    <property type="molecule type" value="Genomic_DNA"/>
</dbReference>
<dbReference type="OrthoDB" id="5291088at2"/>
<keyword evidence="4 8" id="KW-0689">Ribosomal protein</keyword>
<evidence type="ECO:0000256" key="4">
    <source>
        <dbReference type="ARBA" id="ARBA00022980"/>
    </source>
</evidence>
<evidence type="ECO:0000256" key="2">
    <source>
        <dbReference type="ARBA" id="ARBA00022730"/>
    </source>
</evidence>
<keyword evidence="3" id="KW-0694">RNA-binding</keyword>
<dbReference type="Proteomes" id="UP000075320">
    <property type="component" value="Unassembled WGS sequence"/>
</dbReference>
<dbReference type="GO" id="GO:0019843">
    <property type="term" value="F:rRNA binding"/>
    <property type="evidence" value="ECO:0007669"/>
    <property type="project" value="UniProtKB-KW"/>
</dbReference>
<comment type="similarity">
    <text evidence="1">Belongs to the universal ribosomal protein uL3 family.</text>
</comment>
<evidence type="ECO:0000256" key="1">
    <source>
        <dbReference type="ARBA" id="ARBA00006540"/>
    </source>
</evidence>
<evidence type="ECO:0000313" key="8">
    <source>
        <dbReference type="EMBL" id="KYG65875.1"/>
    </source>
</evidence>
<dbReference type="InterPro" id="IPR009000">
    <property type="entry name" value="Transl_B-barrel_sf"/>
</dbReference>
<proteinExistence type="inferred from homology"/>
<evidence type="ECO:0000256" key="6">
    <source>
        <dbReference type="NCBIfam" id="TIGR03625"/>
    </source>
</evidence>
<keyword evidence="5" id="KW-0687">Ribonucleoprotein</keyword>
<dbReference type="RefSeq" id="WP_061833418.1">
    <property type="nucleotide sequence ID" value="NZ_LUKE01000001.1"/>
</dbReference>
<dbReference type="NCBIfam" id="TIGR03625">
    <property type="entry name" value="L3_bact"/>
    <property type="match status" value="1"/>
</dbReference>
<comment type="caution">
    <text evidence="8">The sequence shown here is derived from an EMBL/GenBank/DDBJ whole genome shotgun (WGS) entry which is preliminary data.</text>
</comment>
<dbReference type="PANTHER" id="PTHR11229:SF16">
    <property type="entry name" value="LARGE RIBOSOMAL SUBUNIT PROTEIN UL3C"/>
    <property type="match status" value="1"/>
</dbReference>
<dbReference type="GO" id="GO:0022625">
    <property type="term" value="C:cytosolic large ribosomal subunit"/>
    <property type="evidence" value="ECO:0007669"/>
    <property type="project" value="TreeGrafter"/>
</dbReference>
<dbReference type="GO" id="GO:0003735">
    <property type="term" value="F:structural constituent of ribosome"/>
    <property type="evidence" value="ECO:0007669"/>
    <property type="project" value="UniProtKB-UniRule"/>
</dbReference>
<evidence type="ECO:0000313" key="9">
    <source>
        <dbReference type="Proteomes" id="UP000075320"/>
    </source>
</evidence>